<dbReference type="Gene3D" id="3.30.530.20">
    <property type="match status" value="1"/>
</dbReference>
<proteinExistence type="inferred from homology"/>
<reference evidence="3 4" key="1">
    <citation type="journal article" date="2020" name="Nat. Commun.">
        <title>Genome of Tripterygium wilfordii and identification of cytochrome P450 involved in triptolide biosynthesis.</title>
        <authorList>
            <person name="Tu L."/>
            <person name="Su P."/>
            <person name="Zhang Z."/>
            <person name="Gao L."/>
            <person name="Wang J."/>
            <person name="Hu T."/>
            <person name="Zhou J."/>
            <person name="Zhang Y."/>
            <person name="Zhao Y."/>
            <person name="Liu Y."/>
            <person name="Song Y."/>
            <person name="Tong Y."/>
            <person name="Lu Y."/>
            <person name="Yang J."/>
            <person name="Xu C."/>
            <person name="Jia M."/>
            <person name="Peters R.J."/>
            <person name="Huang L."/>
            <person name="Gao W."/>
        </authorList>
    </citation>
    <scope>NUCLEOTIDE SEQUENCE [LARGE SCALE GENOMIC DNA]</scope>
    <source>
        <strain evidence="4">cv. XIE 37</strain>
        <tissue evidence="3">Leaf</tissue>
    </source>
</reference>
<dbReference type="GO" id="GO:0005737">
    <property type="term" value="C:cytoplasm"/>
    <property type="evidence" value="ECO:0007669"/>
    <property type="project" value="TreeGrafter"/>
</dbReference>
<keyword evidence="4" id="KW-1185">Reference proteome</keyword>
<accession>A0A7J7DHX5</accession>
<dbReference type="CDD" id="cd07816">
    <property type="entry name" value="Bet_v1-like"/>
    <property type="match status" value="1"/>
</dbReference>
<evidence type="ECO:0000313" key="4">
    <source>
        <dbReference type="Proteomes" id="UP000593562"/>
    </source>
</evidence>
<dbReference type="GO" id="GO:0009738">
    <property type="term" value="P:abscisic acid-activated signaling pathway"/>
    <property type="evidence" value="ECO:0007669"/>
    <property type="project" value="TreeGrafter"/>
</dbReference>
<dbReference type="GO" id="GO:0006952">
    <property type="term" value="P:defense response"/>
    <property type="evidence" value="ECO:0007669"/>
    <property type="project" value="InterPro"/>
</dbReference>
<dbReference type="GO" id="GO:0038023">
    <property type="term" value="F:signaling receptor activity"/>
    <property type="evidence" value="ECO:0007669"/>
    <property type="project" value="TreeGrafter"/>
</dbReference>
<dbReference type="Pfam" id="PF00407">
    <property type="entry name" value="Bet_v_1"/>
    <property type="match status" value="1"/>
</dbReference>
<dbReference type="OrthoDB" id="1845342at2759"/>
<dbReference type="Proteomes" id="UP000593562">
    <property type="component" value="Unassembled WGS sequence"/>
</dbReference>
<dbReference type="SUPFAM" id="SSF55961">
    <property type="entry name" value="Bet v1-like"/>
    <property type="match status" value="1"/>
</dbReference>
<dbReference type="GO" id="GO:0010427">
    <property type="term" value="F:abscisic acid binding"/>
    <property type="evidence" value="ECO:0007669"/>
    <property type="project" value="TreeGrafter"/>
</dbReference>
<dbReference type="PANTHER" id="PTHR31213">
    <property type="entry name" value="OS08G0374000 PROTEIN-RELATED"/>
    <property type="match status" value="1"/>
</dbReference>
<dbReference type="EMBL" id="JAAARO010000006">
    <property type="protein sequence ID" value="KAF5745951.1"/>
    <property type="molecule type" value="Genomic_DNA"/>
</dbReference>
<evidence type="ECO:0000256" key="1">
    <source>
        <dbReference type="ARBA" id="ARBA00009744"/>
    </source>
</evidence>
<gene>
    <name evidence="3" type="ORF">HS088_TW06G00116</name>
</gene>
<dbReference type="InterPro" id="IPR023393">
    <property type="entry name" value="START-like_dom_sf"/>
</dbReference>
<dbReference type="GO" id="GO:0004864">
    <property type="term" value="F:protein phosphatase inhibitor activity"/>
    <property type="evidence" value="ECO:0007669"/>
    <property type="project" value="TreeGrafter"/>
</dbReference>
<name>A0A7J7DHX5_TRIWF</name>
<comment type="similarity">
    <text evidence="1">Belongs to the BetVI family.</text>
</comment>
<sequence>MESMRGEVVLNIPAQRAWHMFMNDQVISKINPEMLASAKFIEGDGGPGSVRLFKLGPAVKDYVKESIQKIDQMEIGRSVTYHVVGGDLPKMYDPYRVTFSFTPVQGQEKDKCVAQWKAEFRPLTLATPPPEKARDAALGFLTFFDKVQLSY</sequence>
<organism evidence="3 4">
    <name type="scientific">Tripterygium wilfordii</name>
    <name type="common">Thunder God vine</name>
    <dbReference type="NCBI Taxonomy" id="458696"/>
    <lineage>
        <taxon>Eukaryota</taxon>
        <taxon>Viridiplantae</taxon>
        <taxon>Streptophyta</taxon>
        <taxon>Embryophyta</taxon>
        <taxon>Tracheophyta</taxon>
        <taxon>Spermatophyta</taxon>
        <taxon>Magnoliopsida</taxon>
        <taxon>eudicotyledons</taxon>
        <taxon>Gunneridae</taxon>
        <taxon>Pentapetalae</taxon>
        <taxon>rosids</taxon>
        <taxon>fabids</taxon>
        <taxon>Celastrales</taxon>
        <taxon>Celastraceae</taxon>
        <taxon>Tripterygium</taxon>
    </lineage>
</organism>
<dbReference type="InterPro" id="IPR050279">
    <property type="entry name" value="Plant_def-hormone_signal"/>
</dbReference>
<dbReference type="SMART" id="SM01037">
    <property type="entry name" value="Bet_v_1"/>
    <property type="match status" value="1"/>
</dbReference>
<comment type="caution">
    <text evidence="3">The sequence shown here is derived from an EMBL/GenBank/DDBJ whole genome shotgun (WGS) entry which is preliminary data.</text>
</comment>
<evidence type="ECO:0000313" key="3">
    <source>
        <dbReference type="EMBL" id="KAF5745951.1"/>
    </source>
</evidence>
<dbReference type="AlphaFoldDB" id="A0A7J7DHX5"/>
<dbReference type="PANTHER" id="PTHR31213:SF24">
    <property type="entry name" value="OS08G0374000 PROTEIN"/>
    <property type="match status" value="1"/>
</dbReference>
<dbReference type="GO" id="GO:0005634">
    <property type="term" value="C:nucleus"/>
    <property type="evidence" value="ECO:0007669"/>
    <property type="project" value="TreeGrafter"/>
</dbReference>
<dbReference type="InParanoid" id="A0A7J7DHX5"/>
<evidence type="ECO:0000259" key="2">
    <source>
        <dbReference type="SMART" id="SM01037"/>
    </source>
</evidence>
<dbReference type="InterPro" id="IPR000916">
    <property type="entry name" value="Bet_v_I/MLP"/>
</dbReference>
<feature type="domain" description="Bet v I/Major latex protein" evidence="2">
    <location>
        <begin position="3"/>
        <end position="151"/>
    </location>
</feature>
<protein>
    <submittedName>
        <fullName evidence="3">Polyketide cyclase/dehydrase and lipid transport superfamily protein</fullName>
    </submittedName>
</protein>